<evidence type="ECO:0000313" key="1">
    <source>
        <dbReference type="EMBL" id="OTF81497.1"/>
    </source>
</evidence>
<dbReference type="OrthoDB" id="6410639at2759"/>
<dbReference type="EMBL" id="MUJZ01013342">
    <property type="protein sequence ID" value="OTF81497.1"/>
    <property type="molecule type" value="Genomic_DNA"/>
</dbReference>
<reference evidence="1 2" key="1">
    <citation type="submission" date="2017-03" db="EMBL/GenBank/DDBJ databases">
        <title>Genome Survey of Euroglyphus maynei.</title>
        <authorList>
            <person name="Arlian L.G."/>
            <person name="Morgan M.S."/>
            <person name="Rider S.D."/>
        </authorList>
    </citation>
    <scope>NUCLEOTIDE SEQUENCE [LARGE SCALE GENOMIC DNA]</scope>
    <source>
        <strain evidence="1">Arlian Lab</strain>
        <tissue evidence="1">Whole body</tissue>
    </source>
</reference>
<sequence>MAFVFLNHFLDLLDAIEEQNFNVDHSDFVHTDIPSEVPLPSKIMFEETTIEEIKSWVLQTSMDTEMSQSLPLDPMRDGEVYEASLINGDHTRCLPCLVTGYPVVAKHKMIEFESGKYVANKEDWNKLLMIAKVLDDQKLRELLQFIGTICGNMNIVKFSFQ</sequence>
<name>A0A1Y3BN34_EURMA</name>
<protein>
    <submittedName>
        <fullName evidence="1">Uncharacterized protein</fullName>
    </submittedName>
</protein>
<comment type="caution">
    <text evidence="1">The sequence shown here is derived from an EMBL/GenBank/DDBJ whole genome shotgun (WGS) entry which is preliminary data.</text>
</comment>
<organism evidence="1 2">
    <name type="scientific">Euroglyphus maynei</name>
    <name type="common">Mayne's house dust mite</name>
    <dbReference type="NCBI Taxonomy" id="6958"/>
    <lineage>
        <taxon>Eukaryota</taxon>
        <taxon>Metazoa</taxon>
        <taxon>Ecdysozoa</taxon>
        <taxon>Arthropoda</taxon>
        <taxon>Chelicerata</taxon>
        <taxon>Arachnida</taxon>
        <taxon>Acari</taxon>
        <taxon>Acariformes</taxon>
        <taxon>Sarcoptiformes</taxon>
        <taxon>Astigmata</taxon>
        <taxon>Psoroptidia</taxon>
        <taxon>Analgoidea</taxon>
        <taxon>Pyroglyphidae</taxon>
        <taxon>Pyroglyphinae</taxon>
        <taxon>Euroglyphus</taxon>
    </lineage>
</organism>
<proteinExistence type="predicted"/>
<dbReference type="AlphaFoldDB" id="A0A1Y3BN34"/>
<keyword evidence="2" id="KW-1185">Reference proteome</keyword>
<evidence type="ECO:0000313" key="2">
    <source>
        <dbReference type="Proteomes" id="UP000194236"/>
    </source>
</evidence>
<accession>A0A1Y3BN34</accession>
<dbReference type="Proteomes" id="UP000194236">
    <property type="component" value="Unassembled WGS sequence"/>
</dbReference>
<gene>
    <name evidence="1" type="ORF">BLA29_010911</name>
</gene>